<reference evidence="2" key="2">
    <citation type="journal article" date="2023" name="Commun. Biol.">
        <title>Intrasexual cuticular hydrocarbon dimorphism in a wasp sheds light on hydrocarbon biosynthesis genes in Hymenoptera.</title>
        <authorList>
            <person name="Moris V.C."/>
            <person name="Podsiadlowski L."/>
            <person name="Martin S."/>
            <person name="Oeyen J.P."/>
            <person name="Donath A."/>
            <person name="Petersen M."/>
            <person name="Wilbrandt J."/>
            <person name="Misof B."/>
            <person name="Liedtke D."/>
            <person name="Thamm M."/>
            <person name="Scheiner R."/>
            <person name="Schmitt T."/>
            <person name="Niehuis O."/>
        </authorList>
    </citation>
    <scope>NUCLEOTIDE SEQUENCE</scope>
    <source>
        <strain evidence="2">GBR_01_08_01A</strain>
    </source>
</reference>
<dbReference type="EMBL" id="JAIFRP010000356">
    <property type="protein sequence ID" value="KAK2578381.1"/>
    <property type="molecule type" value="Genomic_DNA"/>
</dbReference>
<feature type="compositionally biased region" description="Basic residues" evidence="1">
    <location>
        <begin position="149"/>
        <end position="159"/>
    </location>
</feature>
<dbReference type="Proteomes" id="UP001258017">
    <property type="component" value="Unassembled WGS sequence"/>
</dbReference>
<dbReference type="AlphaFoldDB" id="A0AAD9REQ6"/>
<keyword evidence="3" id="KW-1185">Reference proteome</keyword>
<reference evidence="2" key="1">
    <citation type="submission" date="2021-08" db="EMBL/GenBank/DDBJ databases">
        <authorList>
            <person name="Misof B."/>
            <person name="Oliver O."/>
            <person name="Podsiadlowski L."/>
            <person name="Donath A."/>
            <person name="Peters R."/>
            <person name="Mayer C."/>
            <person name="Rust J."/>
            <person name="Gunkel S."/>
            <person name="Lesny P."/>
            <person name="Martin S."/>
            <person name="Oeyen J.P."/>
            <person name="Petersen M."/>
            <person name="Panagiotis P."/>
            <person name="Wilbrandt J."/>
            <person name="Tanja T."/>
        </authorList>
    </citation>
    <scope>NUCLEOTIDE SEQUENCE</scope>
    <source>
        <strain evidence="2">GBR_01_08_01A</strain>
        <tissue evidence="2">Thorax + abdomen</tissue>
    </source>
</reference>
<feature type="region of interest" description="Disordered" evidence="1">
    <location>
        <begin position="398"/>
        <end position="426"/>
    </location>
</feature>
<sequence length="426" mass="45809">MGDKGLPVVAKTGKIDRSADRYIEALSKIARPKPGEMTEEKKRIIEEWKTMGEEKRGEEERKRNMENGKRADGAESDGKEKNEELTGESEVMTMSAVEEGDCVIVVDECVGMREGVRAAKRARIPEDAETDDSVSSVTISSGEVSPCLIRKKSRPKSAKKSASEPLKEFGVPREEEKCEPRGDAAGRMSELGELEVSVSTLTDLVLKRMERISEYALANRNFAVGQKRELKAVMTQIRAIDAGVRKCATIRQELDRELLKEFRYVRELREGEVRGGRGSLMPGVSAPATGKRAVGSVSFAAAVRSNACAPTANSASGFDTRSQTTVAGGGVFYFGRSQGTGGNGPRVGVATYPTASGSMASGPTTSQAARSIEEAPWRVIETKRAMRRRKLKERAARAALMPTPAPVTAKTGGGSSSRSETGVAVG</sequence>
<feature type="compositionally biased region" description="Low complexity" evidence="1">
    <location>
        <begin position="416"/>
        <end position="426"/>
    </location>
</feature>
<feature type="compositionally biased region" description="Basic and acidic residues" evidence="1">
    <location>
        <begin position="161"/>
        <end position="183"/>
    </location>
</feature>
<name>A0AAD9REQ6_9HYME</name>
<proteinExistence type="predicted"/>
<protein>
    <submittedName>
        <fullName evidence="2">Uncharacterized protein</fullName>
    </submittedName>
</protein>
<organism evidence="2 3">
    <name type="scientific">Odynerus spinipes</name>
    <dbReference type="NCBI Taxonomy" id="1348599"/>
    <lineage>
        <taxon>Eukaryota</taxon>
        <taxon>Metazoa</taxon>
        <taxon>Ecdysozoa</taxon>
        <taxon>Arthropoda</taxon>
        <taxon>Hexapoda</taxon>
        <taxon>Insecta</taxon>
        <taxon>Pterygota</taxon>
        <taxon>Neoptera</taxon>
        <taxon>Endopterygota</taxon>
        <taxon>Hymenoptera</taxon>
        <taxon>Apocrita</taxon>
        <taxon>Aculeata</taxon>
        <taxon>Vespoidea</taxon>
        <taxon>Vespidae</taxon>
        <taxon>Eumeninae</taxon>
        <taxon>Odynerus</taxon>
    </lineage>
</organism>
<gene>
    <name evidence="2" type="ORF">KPH14_000784</name>
</gene>
<feature type="compositionally biased region" description="Basic and acidic residues" evidence="1">
    <location>
        <begin position="46"/>
        <end position="84"/>
    </location>
</feature>
<accession>A0AAD9REQ6</accession>
<feature type="region of interest" description="Disordered" evidence="1">
    <location>
        <begin position="46"/>
        <end position="94"/>
    </location>
</feature>
<evidence type="ECO:0000256" key="1">
    <source>
        <dbReference type="SAM" id="MobiDB-lite"/>
    </source>
</evidence>
<evidence type="ECO:0000313" key="3">
    <source>
        <dbReference type="Proteomes" id="UP001258017"/>
    </source>
</evidence>
<feature type="region of interest" description="Disordered" evidence="1">
    <location>
        <begin position="148"/>
        <end position="183"/>
    </location>
</feature>
<comment type="caution">
    <text evidence="2">The sequence shown here is derived from an EMBL/GenBank/DDBJ whole genome shotgun (WGS) entry which is preliminary data.</text>
</comment>
<evidence type="ECO:0000313" key="2">
    <source>
        <dbReference type="EMBL" id="KAK2578381.1"/>
    </source>
</evidence>